<dbReference type="SUPFAM" id="SSF52833">
    <property type="entry name" value="Thioredoxin-like"/>
    <property type="match status" value="1"/>
</dbReference>
<evidence type="ECO:0000313" key="2">
    <source>
        <dbReference type="EMBL" id="BAP91371.1"/>
    </source>
</evidence>
<sequence>MLCSYDHGIEATEPSVTKTLHYVFDPLCGWCYGAAAAVAALGKVPEVELRLLPSGLFAGTGARLMDDGFAAYAWSNDQRIERLTGQRFSERYRSHVLSDRQQLFDSGPATLALSAVSLCTPERELDALEAIQHARYVNGEDITQPDTLMAVLQVLGLEQAAASLLRSDDELLAANRARIESAKALQSQLGARGVPSFILETNGRHQLLNSSAAYSNPQAFAEQLSVA</sequence>
<name>A0A0A8ICF9_COMTE</name>
<dbReference type="AlphaFoldDB" id="A0A0A8ICF9"/>
<dbReference type="InterPro" id="IPR036249">
    <property type="entry name" value="Thioredoxin-like_sf"/>
</dbReference>
<keyword evidence="2" id="KW-0413">Isomerase</keyword>
<evidence type="ECO:0000259" key="1">
    <source>
        <dbReference type="Pfam" id="PF01323"/>
    </source>
</evidence>
<dbReference type="GO" id="GO:0016853">
    <property type="term" value="F:isomerase activity"/>
    <property type="evidence" value="ECO:0007669"/>
    <property type="project" value="UniProtKB-KW"/>
</dbReference>
<reference evidence="2" key="6">
    <citation type="journal article" date="2005" name="Appl. Environ. Microbiol.">
        <title>Identification of 9,17-dioxo-1,2,3,4,10,19-hexanorandrostan-5-oic acid, 4-hydroxy-2-oxohexanoic acid, and 2-hydroxyhexa-2,4-dienoic acid and related enzymes involved in testosterone degradation in Comamonas testosteroni TA441.</title>
        <authorList>
            <person name="Horinouchi M."/>
            <person name="Hayashi T."/>
            <person name="Koshino H."/>
            <person name="Kurita T."/>
            <person name="Kudo T."/>
        </authorList>
    </citation>
    <scope>NUCLEOTIDE SEQUENCE</scope>
    <source>
        <strain evidence="2">T441</strain>
    </source>
</reference>
<reference evidence="2" key="2">
    <citation type="journal article" date="2003" name="Appl. Environ. Microbiol.">
        <title>Gene encoding the hydrolase for the product of the meta-cleavage reaction in testosterone degradation by Comamonas testosteroni.</title>
        <authorList>
            <person name="Horinouchi M."/>
            <person name="Hayashi T."/>
            <person name="Koshino H."/>
            <person name="Yamamoto T."/>
            <person name="Kudo T."/>
        </authorList>
    </citation>
    <scope>NUCLEOTIDE SEQUENCE</scope>
    <source>
        <strain evidence="2">T441</strain>
    </source>
</reference>
<accession>A0A0A8ICF9</accession>
<reference evidence="2" key="5">
    <citation type="journal article" date="2004" name="J. Steroid Biochem. Mol. Biol.">
        <title>The genes encoding the hydroxylase of 3-hydroxy-9,10-secoandrosta-1,3,5(10)-triene-9,17-dione in steroid degradation in Comamonas testosteroni TA441.</title>
        <authorList>
            <person name="Horinouchi M."/>
            <person name="Hayashi T."/>
            <person name="Kudo T."/>
        </authorList>
    </citation>
    <scope>NUCLEOTIDE SEQUENCE</scope>
    <source>
        <strain evidence="2">T441</strain>
    </source>
</reference>
<proteinExistence type="predicted"/>
<reference evidence="2" key="1">
    <citation type="journal article" date="2001" name="Microbiology">
        <title>Meta-cleavage enzyme gene tesB is necessary for testosterone degradation in Comamonas testosteroni TA441.</title>
        <authorList>
            <person name="Horinouchi M."/>
            <person name="Hayashi T."/>
            <person name="Taguchi K."/>
            <person name="Arai H."/>
            <person name="Kudo T."/>
        </authorList>
    </citation>
    <scope>NUCLEOTIDE SEQUENCE</scope>
    <source>
        <strain evidence="2">T441</strain>
    </source>
</reference>
<reference evidence="2" key="12">
    <citation type="journal article" date="2014" name="J. Steroid Biochem. Mol. Biol.">
        <title>Identification of 9?-hydroxy-17-oxo-1,2,3,4,10,19-hexanorandrost-6-en-5-oic acid and ?-oxidation products of the C-17 side chain in cholic acid degradation by Comamonas testosteroni TA441.</title>
        <authorList>
            <person name="Horinouchi M."/>
            <person name="Hayashi T."/>
            <person name="Koshino H."/>
            <person name="Malon M."/>
            <person name="Hirota H."/>
            <person name="Kudo T."/>
        </authorList>
    </citation>
    <scope>NUCLEOTIDE SEQUENCE</scope>
    <source>
        <strain evidence="2">T441</strain>
    </source>
</reference>
<dbReference type="Gene3D" id="3.40.30.10">
    <property type="entry name" value="Glutaredoxin"/>
    <property type="match status" value="1"/>
</dbReference>
<dbReference type="InterPro" id="IPR001853">
    <property type="entry name" value="DSBA-like_thioredoxin_dom"/>
</dbReference>
<dbReference type="GO" id="GO:0016491">
    <property type="term" value="F:oxidoreductase activity"/>
    <property type="evidence" value="ECO:0007669"/>
    <property type="project" value="InterPro"/>
</dbReference>
<organism evidence="2">
    <name type="scientific">Comamonas testosteroni</name>
    <name type="common">Pseudomonas testosteroni</name>
    <dbReference type="NCBI Taxonomy" id="285"/>
    <lineage>
        <taxon>Bacteria</taxon>
        <taxon>Pseudomonadati</taxon>
        <taxon>Pseudomonadota</taxon>
        <taxon>Betaproteobacteria</taxon>
        <taxon>Burkholderiales</taxon>
        <taxon>Comamonadaceae</taxon>
        <taxon>Comamonas</taxon>
    </lineage>
</organism>
<reference evidence="2" key="4">
    <citation type="journal article" date="2004" name="Biochem. Biophys. Res. Commun.">
        <title>Steroid degradation gene cluster of Comamonas testosteroni consisting of 18 putative genes from meta-cleavage enzyme gene tesB to regulator gene tesR.</title>
        <authorList>
            <person name="Horinouchi M."/>
            <person name="Kurita T."/>
            <person name="Yamamoto T."/>
            <person name="Hatori E."/>
            <person name="Hayashi T."/>
            <person name="Kudo T."/>
        </authorList>
    </citation>
    <scope>NUCLEOTIDE SEQUENCE</scope>
    <source>
        <strain evidence="2">T441</strain>
    </source>
</reference>
<reference evidence="2" key="9">
    <citation type="journal article" date="2010" name="J. Steroid Biochem. Mol. Biol.">
        <title>Steroid degradation genes in Comamonas testosteroni TA441: Isolation of genes encoding a ?4(5)-isomerase and 3?- and 3?-dehydrogenases and evidence for a 100 kb steroid degradation gene hot spot.</title>
        <authorList>
            <person name="Horinouchi M."/>
            <person name="Kurita T."/>
            <person name="Hayashi T."/>
            <person name="Kudo T."/>
        </authorList>
    </citation>
    <scope>NUCLEOTIDE SEQUENCE</scope>
    <source>
        <strain evidence="2">T441</strain>
    </source>
</reference>
<reference evidence="2" key="3">
    <citation type="journal article" date="2003" name="Appl. Environ. Microbiol.">
        <title>A new bacterial steroid degradation gene cluster in Comamonas testosteroni TA441 which consists of aromatic-compound degradation genes for seco-steroids and 3-ketosteroid dehydrogenase genes.</title>
        <authorList>
            <person name="Horinouchi M."/>
            <person name="Hayashi T."/>
            <person name="Yamamoto T."/>
            <person name="Kudo T."/>
        </authorList>
    </citation>
    <scope>NUCLEOTIDE SEQUENCE</scope>
    <source>
        <strain evidence="2">T441</strain>
    </source>
</reference>
<feature type="domain" description="DSBA-like thioredoxin" evidence="1">
    <location>
        <begin position="20"/>
        <end position="204"/>
    </location>
</feature>
<reference evidence="2" key="10">
    <citation type="journal article" date="2012" name="J. Steroid Biochem. Mol. Biol.">
        <title>Steroid degradation in Comamonas testosteroni.</title>
        <authorList>
            <person name="Horinouchi M."/>
            <person name="Hayashi T."/>
            <person name="Kudo T."/>
        </authorList>
    </citation>
    <scope>NUCLEOTIDE SEQUENCE</scope>
    <source>
        <strain evidence="2">T441</strain>
    </source>
</reference>
<dbReference type="EMBL" id="LC010134">
    <property type="protein sequence ID" value="BAP91371.1"/>
    <property type="molecule type" value="Genomic_DNA"/>
</dbReference>
<reference evidence="2" key="7">
    <citation type="journal article" date="2006" name="J. Steroid Biochem. Mol. Biol.">
        <title>ORF18-disrupted mutant of Comamonas testosteroni TA441 accumulates significant amounts of 9,17-dioxo-1,2,3,4,10,19-hexanorandrostan-5-oic acid and its derivatives after incubation with steroids.</title>
        <authorList>
            <person name="Horinouchi M."/>
            <person name="Hayashi T."/>
            <person name="Koshino H."/>
            <person name="Kudo T."/>
        </authorList>
    </citation>
    <scope>NUCLEOTIDE SEQUENCE</scope>
    <source>
        <strain evidence="2">T441</strain>
    </source>
</reference>
<dbReference type="CDD" id="cd03025">
    <property type="entry name" value="DsbA_FrnE_like"/>
    <property type="match status" value="1"/>
</dbReference>
<reference evidence="2" key="8">
    <citation type="journal article" date="2008" name="J. Bacteriol.">
        <title>Identification of genes involved in inversion of stereochemistry of a C-12 hydroxyl group in the catabolism of cholic acid by Comamonas testosteroni TA441.</title>
        <authorList>
            <person name="Horinouchi M."/>
            <person name="Hayashi T."/>
            <person name="Koshino H."/>
            <person name="Malon M."/>
            <person name="Yamamoto T."/>
            <person name="Kudo T."/>
        </authorList>
    </citation>
    <scope>NUCLEOTIDE SEQUENCE</scope>
    <source>
        <strain evidence="2">T441</strain>
    </source>
</reference>
<protein>
    <submittedName>
        <fullName evidence="2">Protein-disulfide isomerase</fullName>
    </submittedName>
</protein>
<dbReference type="Pfam" id="PF01323">
    <property type="entry name" value="DSBA"/>
    <property type="match status" value="1"/>
</dbReference>
<reference evidence="2" key="11">
    <citation type="journal article" date="2014" name="J. Bacteriol.">
        <title>Identification of 9?-hydroxy-17-oxo-1,2,3,4,10,19-hexanorandrostan-5-oic acid in steroid degradation by Comamonas testosteroni TA441 and its conversion to the corresponding 6-en-5-oyl coenzyme A (CoA) involving open reading frame 28 (ORF28)- and ORF30-encoded acyl-CoA dehydrogenases.</title>
        <authorList>
            <person name="Horinouchi M."/>
            <person name="Hayashi T."/>
            <person name="Koshino H."/>
            <person name="Malon M."/>
            <person name="Hirota H."/>
            <person name="Kudo T."/>
        </authorList>
    </citation>
    <scope>NUCLEOTIDE SEQUENCE</scope>
    <source>
        <strain evidence="2">T441</strain>
    </source>
</reference>